<dbReference type="AlphaFoldDB" id="A0A7I7QMW6"/>
<keyword evidence="5" id="KW-1185">Reference proteome</keyword>
<protein>
    <submittedName>
        <fullName evidence="4">Mammalian cell entry protein</fullName>
    </submittedName>
</protein>
<evidence type="ECO:0000256" key="2">
    <source>
        <dbReference type="ARBA" id="ARBA00023136"/>
    </source>
</evidence>
<accession>A0A7I7QMW6</accession>
<dbReference type="Proteomes" id="UP000467193">
    <property type="component" value="Chromosome"/>
</dbReference>
<comment type="subcellular location">
    <subcellularLocation>
        <location evidence="1">Membrane</location>
    </subcellularLocation>
</comment>
<dbReference type="PANTHER" id="PTHR37042:SF4">
    <property type="entry name" value="OUTER MEMBRANE PROTEIN RV1973"/>
    <property type="match status" value="1"/>
</dbReference>
<evidence type="ECO:0000256" key="3">
    <source>
        <dbReference type="SAM" id="MobiDB-lite"/>
    </source>
</evidence>
<dbReference type="EMBL" id="AP022588">
    <property type="protein sequence ID" value="BBY27360.1"/>
    <property type="molecule type" value="Genomic_DNA"/>
</dbReference>
<dbReference type="GO" id="GO:0016020">
    <property type="term" value="C:membrane"/>
    <property type="evidence" value="ECO:0007669"/>
    <property type="project" value="UniProtKB-SubCell"/>
</dbReference>
<reference evidence="4 5" key="1">
    <citation type="journal article" date="2019" name="Emerg. Microbes Infect.">
        <title>Comprehensive subspecies identification of 175 nontuberculous mycobacteria species based on 7547 genomic profiles.</title>
        <authorList>
            <person name="Matsumoto Y."/>
            <person name="Kinjo T."/>
            <person name="Motooka D."/>
            <person name="Nabeya D."/>
            <person name="Jung N."/>
            <person name="Uechi K."/>
            <person name="Horii T."/>
            <person name="Iida T."/>
            <person name="Fujita J."/>
            <person name="Nakamura S."/>
        </authorList>
    </citation>
    <scope>NUCLEOTIDE SEQUENCE [LARGE SCALE GENOMIC DNA]</scope>
    <source>
        <strain evidence="4 5">JCM 17899</strain>
    </source>
</reference>
<feature type="region of interest" description="Disordered" evidence="3">
    <location>
        <begin position="1"/>
        <end position="190"/>
    </location>
</feature>
<evidence type="ECO:0000313" key="5">
    <source>
        <dbReference type="Proteomes" id="UP000467193"/>
    </source>
</evidence>
<feature type="compositionally biased region" description="Low complexity" evidence="3">
    <location>
        <begin position="46"/>
        <end position="76"/>
    </location>
</feature>
<feature type="compositionally biased region" description="Acidic residues" evidence="3">
    <location>
        <begin position="178"/>
        <end position="187"/>
    </location>
</feature>
<name>A0A7I7QMW6_9MYCO</name>
<dbReference type="KEGG" id="msei:MSEDJ_14560"/>
<gene>
    <name evidence="4" type="ORF">MSEDJ_14560</name>
</gene>
<proteinExistence type="predicted"/>
<keyword evidence="2" id="KW-0472">Membrane</keyword>
<feature type="compositionally biased region" description="Low complexity" evidence="3">
    <location>
        <begin position="124"/>
        <end position="159"/>
    </location>
</feature>
<evidence type="ECO:0000313" key="4">
    <source>
        <dbReference type="EMBL" id="BBY27360.1"/>
    </source>
</evidence>
<dbReference type="RefSeq" id="WP_163796249.1">
    <property type="nucleotide sequence ID" value="NZ_AP022588.1"/>
</dbReference>
<dbReference type="PANTHER" id="PTHR37042">
    <property type="entry name" value="OUTER MEMBRANE PROTEIN RV1973"/>
    <property type="match status" value="1"/>
</dbReference>
<evidence type="ECO:0000256" key="1">
    <source>
        <dbReference type="ARBA" id="ARBA00004370"/>
    </source>
</evidence>
<sequence length="367" mass="38970">MEDQPADSGDLTARAAVPEGKSARRHRLPRQKPRDPAPSTDDVATDEPAAAVERAAAEPSTAAPVESTPEVAAEPEAVVETESEPVAEPSATTDPDPEPEPAAAVAPPARRRFPWRRAKTDTSAVAVPEAPVAEPANAVETSTETVEPVSEPVDTPEPVAEQADVPDDDRPEGAAETELTDDSDDPVAEPVLVPHRTAPRGLKVAAVAAGVVFVGAASFAGATLQPYLADRAEVHTKFEIAEISADAITTLWTYTPEDMDRLPDRAAKYLGGDFAADYRRYIDSIVEPNKQAQVSNATEVLGAAVESLTPTEATALVYTNSVATSPVTKGIPSLRYLSYRLSLERKGKEWLITRMTAVTSLDLTPRL</sequence>
<organism evidence="4 5">
    <name type="scientific">Mycolicibacterium sediminis</name>
    <dbReference type="NCBI Taxonomy" id="1286180"/>
    <lineage>
        <taxon>Bacteria</taxon>
        <taxon>Bacillati</taxon>
        <taxon>Actinomycetota</taxon>
        <taxon>Actinomycetes</taxon>
        <taxon>Mycobacteriales</taxon>
        <taxon>Mycobacteriaceae</taxon>
        <taxon>Mycolicibacterium</taxon>
    </lineage>
</organism>